<gene>
    <name evidence="10" type="ORF">SAMN02746065_101183</name>
</gene>
<dbReference type="AlphaFoldDB" id="A0A1W1YN10"/>
<evidence type="ECO:0000256" key="3">
    <source>
        <dbReference type="ARBA" id="ARBA00006743"/>
    </source>
</evidence>
<dbReference type="RefSeq" id="WP_084066496.1">
    <property type="nucleotide sequence ID" value="NZ_FWXY01000001.1"/>
</dbReference>
<evidence type="ECO:0000256" key="7">
    <source>
        <dbReference type="ARBA" id="ARBA00034478"/>
    </source>
</evidence>
<dbReference type="Proteomes" id="UP000192418">
    <property type="component" value="Unassembled WGS sequence"/>
</dbReference>
<accession>A0A1W1YN10</accession>
<name>A0A1W1YN10_9BACT</name>
<comment type="pathway">
    <text evidence="7">Amino-acid biosynthesis; L-methionine biosynthesis via de novo pathway.</text>
</comment>
<evidence type="ECO:0000313" key="11">
    <source>
        <dbReference type="Proteomes" id="UP000192418"/>
    </source>
</evidence>
<evidence type="ECO:0000256" key="4">
    <source>
        <dbReference type="ARBA" id="ARBA00022630"/>
    </source>
</evidence>
<evidence type="ECO:0000256" key="2">
    <source>
        <dbReference type="ARBA" id="ARBA00004777"/>
    </source>
</evidence>
<comment type="cofactor">
    <cofactor evidence="1 9">
        <name>FAD</name>
        <dbReference type="ChEBI" id="CHEBI:57692"/>
    </cofactor>
</comment>
<sequence>MKSGSKLERTLEAGHFAFTGEVGPPRGANVEALREKIKPLKGMVDMANVTDNQTAMVRMSSWAASMICLEEGVEPNFQMVCRDRNRLAMQADILGAYAHGLRNMLCLSGDHQTFGDHPQAKGVFDIDSMQLISMVKKMRDEGKFLGGADIDEPPKMFIGAAANPFAEPFEWRVHRLAKKIAAGADYVQTQCIYNMPKMREWVRQANEMGLTDKVHILAGVTPMKSIGMARYMQKKVPGMDVPEELIKRLQGVDKKNVADEGIKIACEQIEEFKEMKGVAGVHLMAIEWEHKVPEIAERAGVLPRPEV</sequence>
<dbReference type="PANTHER" id="PTHR45754:SF3">
    <property type="entry name" value="METHYLENETETRAHYDROFOLATE REDUCTASE (NADPH)"/>
    <property type="match status" value="1"/>
</dbReference>
<dbReference type="STRING" id="1121400.SAMN02746065_101183"/>
<dbReference type="GO" id="GO:0009086">
    <property type="term" value="P:methionine biosynthetic process"/>
    <property type="evidence" value="ECO:0007669"/>
    <property type="project" value="TreeGrafter"/>
</dbReference>
<evidence type="ECO:0000313" key="10">
    <source>
        <dbReference type="EMBL" id="SMC37191.1"/>
    </source>
</evidence>
<dbReference type="EMBL" id="FWXY01000001">
    <property type="protein sequence ID" value="SMC37191.1"/>
    <property type="molecule type" value="Genomic_DNA"/>
</dbReference>
<evidence type="ECO:0000256" key="9">
    <source>
        <dbReference type="RuleBase" id="RU003862"/>
    </source>
</evidence>
<keyword evidence="11" id="KW-1185">Reference proteome</keyword>
<dbReference type="OrthoDB" id="5428919at2"/>
<dbReference type="GO" id="GO:0071949">
    <property type="term" value="F:FAD binding"/>
    <property type="evidence" value="ECO:0007669"/>
    <property type="project" value="TreeGrafter"/>
</dbReference>
<dbReference type="GO" id="GO:0005829">
    <property type="term" value="C:cytosol"/>
    <property type="evidence" value="ECO:0007669"/>
    <property type="project" value="TreeGrafter"/>
</dbReference>
<keyword evidence="4 9" id="KW-0285">Flavoprotein</keyword>
<keyword evidence="5 9" id="KW-0274">FAD</keyword>
<keyword evidence="6 9" id="KW-0560">Oxidoreductase</keyword>
<dbReference type="InterPro" id="IPR029041">
    <property type="entry name" value="FAD-linked_oxidoreductase-like"/>
</dbReference>
<evidence type="ECO:0000256" key="1">
    <source>
        <dbReference type="ARBA" id="ARBA00001974"/>
    </source>
</evidence>
<dbReference type="Gene3D" id="3.20.20.220">
    <property type="match status" value="1"/>
</dbReference>
<dbReference type="PANTHER" id="PTHR45754">
    <property type="entry name" value="METHYLENETETRAHYDROFOLATE REDUCTASE"/>
    <property type="match status" value="1"/>
</dbReference>
<dbReference type="GO" id="GO:0106312">
    <property type="term" value="F:methylenetetrahydrofolate reductase (NADH) activity"/>
    <property type="evidence" value="ECO:0007669"/>
    <property type="project" value="UniProtKB-EC"/>
</dbReference>
<evidence type="ECO:0000256" key="6">
    <source>
        <dbReference type="ARBA" id="ARBA00023002"/>
    </source>
</evidence>
<comment type="similarity">
    <text evidence="3 9">Belongs to the methylenetetrahydrofolate reductase family.</text>
</comment>
<organism evidence="10 11">
    <name type="scientific">Desulfocicer vacuolatum DSM 3385</name>
    <dbReference type="NCBI Taxonomy" id="1121400"/>
    <lineage>
        <taxon>Bacteria</taxon>
        <taxon>Pseudomonadati</taxon>
        <taxon>Thermodesulfobacteriota</taxon>
        <taxon>Desulfobacteria</taxon>
        <taxon>Desulfobacterales</taxon>
        <taxon>Desulfobacteraceae</taxon>
        <taxon>Desulfocicer</taxon>
    </lineage>
</organism>
<dbReference type="GO" id="GO:0035999">
    <property type="term" value="P:tetrahydrofolate interconversion"/>
    <property type="evidence" value="ECO:0007669"/>
    <property type="project" value="UniProtKB-UniPathway"/>
</dbReference>
<proteinExistence type="inferred from homology"/>
<comment type="catalytic activity">
    <reaction evidence="8">
        <text>(6S)-5-methyl-5,6,7,8-tetrahydrofolate + NAD(+) = (6R)-5,10-methylene-5,6,7,8-tetrahydrofolate + NADH + H(+)</text>
        <dbReference type="Rhea" id="RHEA:19821"/>
        <dbReference type="ChEBI" id="CHEBI:15378"/>
        <dbReference type="ChEBI" id="CHEBI:15636"/>
        <dbReference type="ChEBI" id="CHEBI:18608"/>
        <dbReference type="ChEBI" id="CHEBI:57540"/>
        <dbReference type="ChEBI" id="CHEBI:57945"/>
        <dbReference type="EC" id="1.5.1.54"/>
    </reaction>
    <physiologicalReaction direction="right-to-left" evidence="8">
        <dbReference type="Rhea" id="RHEA:19823"/>
    </physiologicalReaction>
</comment>
<evidence type="ECO:0000256" key="5">
    <source>
        <dbReference type="ARBA" id="ARBA00022827"/>
    </source>
</evidence>
<protein>
    <recommendedName>
        <fullName evidence="9">Methylenetetrahydrofolate reductase</fullName>
    </recommendedName>
</protein>
<dbReference type="SUPFAM" id="SSF51730">
    <property type="entry name" value="FAD-linked oxidoreductase"/>
    <property type="match status" value="1"/>
</dbReference>
<dbReference type="UniPathway" id="UPA00193"/>
<evidence type="ECO:0000256" key="8">
    <source>
        <dbReference type="ARBA" id="ARBA00048628"/>
    </source>
</evidence>
<dbReference type="InterPro" id="IPR003171">
    <property type="entry name" value="Mehydrof_redctse-like"/>
</dbReference>
<reference evidence="10 11" key="1">
    <citation type="submission" date="2017-04" db="EMBL/GenBank/DDBJ databases">
        <authorList>
            <person name="Afonso C.L."/>
            <person name="Miller P.J."/>
            <person name="Scott M.A."/>
            <person name="Spackman E."/>
            <person name="Goraichik I."/>
            <person name="Dimitrov K.M."/>
            <person name="Suarez D.L."/>
            <person name="Swayne D.E."/>
        </authorList>
    </citation>
    <scope>NUCLEOTIDE SEQUENCE [LARGE SCALE GENOMIC DNA]</scope>
    <source>
        <strain evidence="10 11">DSM 3385</strain>
    </source>
</reference>
<dbReference type="Pfam" id="PF02219">
    <property type="entry name" value="MTHFR"/>
    <property type="match status" value="1"/>
</dbReference>
<dbReference type="CDD" id="cd00537">
    <property type="entry name" value="MTHFR"/>
    <property type="match status" value="1"/>
</dbReference>
<comment type="pathway">
    <text evidence="2 9">One-carbon metabolism; tetrahydrofolate interconversion.</text>
</comment>